<evidence type="ECO:0000256" key="3">
    <source>
        <dbReference type="ARBA" id="ARBA00004742"/>
    </source>
</evidence>
<dbReference type="GO" id="GO:0006094">
    <property type="term" value="P:gluconeogenesis"/>
    <property type="evidence" value="ECO:0007669"/>
    <property type="project" value="UniProtKB-UniPathway"/>
</dbReference>
<dbReference type="Gene3D" id="3.30.1490.20">
    <property type="entry name" value="ATP-grasp fold, A domain"/>
    <property type="match status" value="1"/>
</dbReference>
<keyword evidence="6" id="KW-0808">Transferase</keyword>
<comment type="cofactor">
    <cofactor evidence="1">
        <name>Mg(2+)</name>
        <dbReference type="ChEBI" id="CHEBI:18420"/>
    </cofactor>
</comment>
<evidence type="ECO:0000256" key="6">
    <source>
        <dbReference type="ARBA" id="ARBA00022679"/>
    </source>
</evidence>
<organism evidence="15">
    <name type="scientific">uncultured marine microorganism HF4000_137B17</name>
    <dbReference type="NCBI Taxonomy" id="455523"/>
    <lineage>
        <taxon>unclassified sequences</taxon>
        <taxon>environmental samples</taxon>
    </lineage>
</organism>
<dbReference type="InterPro" id="IPR013815">
    <property type="entry name" value="ATP_grasp_subdomain_1"/>
</dbReference>
<keyword evidence="9 15" id="KW-0418">Kinase</keyword>
<evidence type="ECO:0000256" key="13">
    <source>
        <dbReference type="ARBA" id="ARBA00047700"/>
    </source>
</evidence>
<accession>B3T259</accession>
<dbReference type="GO" id="GO:0046872">
    <property type="term" value="F:metal ion binding"/>
    <property type="evidence" value="ECO:0007669"/>
    <property type="project" value="UniProtKB-KW"/>
</dbReference>
<dbReference type="InterPro" id="IPR002192">
    <property type="entry name" value="PPDK_AMP/ATP-bd"/>
</dbReference>
<keyword evidence="10" id="KW-0067">ATP-binding</keyword>
<evidence type="ECO:0000256" key="5">
    <source>
        <dbReference type="ARBA" id="ARBA00011996"/>
    </source>
</evidence>
<dbReference type="GO" id="GO:0005524">
    <property type="term" value="F:ATP binding"/>
    <property type="evidence" value="ECO:0007669"/>
    <property type="project" value="UniProtKB-KW"/>
</dbReference>
<reference evidence="15" key="1">
    <citation type="journal article" date="2008" name="ISME J.">
        <title>Genomic patterns of recombination, clonal divergence and environment in marine microbial populations.</title>
        <authorList>
            <person name="Konstantinidis K.T."/>
            <person name="Delong E.F."/>
        </authorList>
    </citation>
    <scope>NUCLEOTIDE SEQUENCE</scope>
</reference>
<protein>
    <recommendedName>
        <fullName evidence="5">pyruvate, water dikinase</fullName>
        <ecNumber evidence="5">2.7.9.2</ecNumber>
    </recommendedName>
    <alternativeName>
        <fullName evidence="12">Pyruvate, water dikinase</fullName>
    </alternativeName>
</protein>
<evidence type="ECO:0000256" key="12">
    <source>
        <dbReference type="ARBA" id="ARBA00033470"/>
    </source>
</evidence>
<dbReference type="PANTHER" id="PTHR43030:SF1">
    <property type="entry name" value="PHOSPHOENOLPYRUVATE SYNTHASE"/>
    <property type="match status" value="1"/>
</dbReference>
<keyword evidence="8" id="KW-0547">Nucleotide-binding</keyword>
<dbReference type="GO" id="GO:0008986">
    <property type="term" value="F:pyruvate, water dikinase activity"/>
    <property type="evidence" value="ECO:0007669"/>
    <property type="project" value="UniProtKB-EC"/>
</dbReference>
<feature type="domain" description="Pyruvate phosphate dikinase AMP/ATP-binding" evidence="14">
    <location>
        <begin position="28"/>
        <end position="189"/>
    </location>
</feature>
<evidence type="ECO:0000256" key="2">
    <source>
        <dbReference type="ARBA" id="ARBA00002988"/>
    </source>
</evidence>
<comment type="catalytic activity">
    <reaction evidence="13">
        <text>pyruvate + ATP + H2O = phosphoenolpyruvate + AMP + phosphate + 2 H(+)</text>
        <dbReference type="Rhea" id="RHEA:11364"/>
        <dbReference type="ChEBI" id="CHEBI:15361"/>
        <dbReference type="ChEBI" id="CHEBI:15377"/>
        <dbReference type="ChEBI" id="CHEBI:15378"/>
        <dbReference type="ChEBI" id="CHEBI:30616"/>
        <dbReference type="ChEBI" id="CHEBI:43474"/>
        <dbReference type="ChEBI" id="CHEBI:58702"/>
        <dbReference type="ChEBI" id="CHEBI:456215"/>
        <dbReference type="EC" id="2.7.9.2"/>
    </reaction>
</comment>
<evidence type="ECO:0000256" key="10">
    <source>
        <dbReference type="ARBA" id="ARBA00022840"/>
    </source>
</evidence>
<evidence type="ECO:0000256" key="9">
    <source>
        <dbReference type="ARBA" id="ARBA00022777"/>
    </source>
</evidence>
<evidence type="ECO:0000256" key="1">
    <source>
        <dbReference type="ARBA" id="ARBA00001946"/>
    </source>
</evidence>
<dbReference type="SUPFAM" id="SSF56059">
    <property type="entry name" value="Glutathione synthetase ATP-binding domain-like"/>
    <property type="match status" value="1"/>
</dbReference>
<evidence type="ECO:0000256" key="8">
    <source>
        <dbReference type="ARBA" id="ARBA00022741"/>
    </source>
</evidence>
<proteinExistence type="inferred from homology"/>
<evidence type="ECO:0000313" key="15">
    <source>
        <dbReference type="EMBL" id="ABZ06668.1"/>
    </source>
</evidence>
<comment type="function">
    <text evidence="2">Catalyzes the phosphorylation of pyruvate to phosphoenolpyruvate.</text>
</comment>
<dbReference type="EMBL" id="EU016582">
    <property type="protein sequence ID" value="ABZ06668.1"/>
    <property type="molecule type" value="Genomic_DNA"/>
</dbReference>
<comment type="pathway">
    <text evidence="3">Carbohydrate biosynthesis; gluconeogenesis.</text>
</comment>
<keyword evidence="11" id="KW-0460">Magnesium</keyword>
<evidence type="ECO:0000259" key="14">
    <source>
        <dbReference type="Pfam" id="PF01326"/>
    </source>
</evidence>
<evidence type="ECO:0000256" key="11">
    <source>
        <dbReference type="ARBA" id="ARBA00022842"/>
    </source>
</evidence>
<dbReference type="InterPro" id="IPR006319">
    <property type="entry name" value="PEP_synth"/>
</dbReference>
<evidence type="ECO:0000256" key="4">
    <source>
        <dbReference type="ARBA" id="ARBA00007837"/>
    </source>
</evidence>
<dbReference type="PANTHER" id="PTHR43030">
    <property type="entry name" value="PHOSPHOENOLPYRUVATE SYNTHASE"/>
    <property type="match status" value="1"/>
</dbReference>
<dbReference type="UniPathway" id="UPA00138"/>
<gene>
    <name evidence="15" type="ORF">ALOHA_HF4000137B17ctg1g5</name>
</gene>
<dbReference type="Pfam" id="PF01326">
    <property type="entry name" value="PPDK_N"/>
    <property type="match status" value="1"/>
</dbReference>
<sequence>MIIEASNAQAVETCMPLSVVLKRDIAWAGGKAANLGEMINAGIPVSDGFVVATSAYRAFMIEHDLDEMAREALTGVDIQDSVELASSAPDVRQRIVSKNISPDLASAILQKYTSLEKGLVAVRSSATAEDMDNASFAGPQDTYLNAEGAVELIRAVRDCWASVFEARAIFDREEQGIDHSEVDIAVVVQ</sequence>
<dbReference type="EC" id="2.7.9.2" evidence="5"/>
<evidence type="ECO:0000256" key="7">
    <source>
        <dbReference type="ARBA" id="ARBA00022723"/>
    </source>
</evidence>
<comment type="similarity">
    <text evidence="4">Belongs to the PEP-utilizing enzyme family.</text>
</comment>
<name>B3T259_9ZZZZ</name>
<keyword evidence="15" id="KW-0670">Pyruvate</keyword>
<keyword evidence="7" id="KW-0479">Metal-binding</keyword>
<dbReference type="AlphaFoldDB" id="B3T259"/>